<sequence>MADTPITRLKSRLALACSLAAGVALSVQTNSSLAYEIDPESTIADSPTTLLGINHIALSVRDLDAALAFYQGVTGYEVIRREAVSGDAAERLFSMPGIRYETAVLEAPNMLFELNEFSHNAGKPITRMPVQGPGMTHTCFQSPSNDSAFDRFKAAGADILSTGGEPIDLGGYGVTYAYAYDAEGNMIELEQLDAEPLHAGAYNERWEEKGYNSWMTQVALVTHDIVALTDFYEKILAFAPYREGDYVNNERIGEIAGVENTSLLASWFRMNERSKTIELWQYRNPLTEQYIGKRGLTDFGYSFSIEVGDIHAEVARMTELGVEFVSAPVKLGDFWQAYTHDIDGNVFSLRQAIEANSPYSIPQLEL</sequence>
<protein>
    <recommendedName>
        <fullName evidence="3">VOC domain-containing protein</fullName>
    </recommendedName>
</protein>
<evidence type="ECO:0000313" key="4">
    <source>
        <dbReference type="EMBL" id="KRO79666.1"/>
    </source>
</evidence>
<dbReference type="InterPro" id="IPR051785">
    <property type="entry name" value="MMCE/EMCE_epimerase"/>
</dbReference>
<dbReference type="GO" id="GO:0004493">
    <property type="term" value="F:methylmalonyl-CoA epimerase activity"/>
    <property type="evidence" value="ECO:0007669"/>
    <property type="project" value="TreeGrafter"/>
</dbReference>
<feature type="domain" description="VOC" evidence="3">
    <location>
        <begin position="52"/>
        <end position="192"/>
    </location>
</feature>
<dbReference type="GO" id="GO:0046491">
    <property type="term" value="P:L-methylmalonyl-CoA metabolic process"/>
    <property type="evidence" value="ECO:0007669"/>
    <property type="project" value="TreeGrafter"/>
</dbReference>
<dbReference type="PROSITE" id="PS51819">
    <property type="entry name" value="VOC"/>
    <property type="match status" value="2"/>
</dbReference>
<comment type="caution">
    <text evidence="4">The sequence shown here is derived from an EMBL/GenBank/DDBJ whole genome shotgun (WGS) entry which is preliminary data.</text>
</comment>
<dbReference type="PANTHER" id="PTHR43048:SF3">
    <property type="entry name" value="METHYLMALONYL-COA EPIMERASE, MITOCHONDRIAL"/>
    <property type="match status" value="1"/>
</dbReference>
<feature type="domain" description="VOC" evidence="3">
    <location>
        <begin position="214"/>
        <end position="352"/>
    </location>
</feature>
<organism evidence="4 5">
    <name type="scientific">OM182 bacterium BACL3 MAG-120920-bin41</name>
    <dbReference type="NCBI Taxonomy" id="1655580"/>
    <lineage>
        <taxon>Bacteria</taxon>
        <taxon>Pseudomonadati</taxon>
        <taxon>Pseudomonadota</taxon>
        <taxon>Gammaproteobacteria</taxon>
        <taxon>OMG group</taxon>
        <taxon>OM182 clade</taxon>
    </lineage>
</organism>
<name>A0A0R2T2L9_9GAMM</name>
<dbReference type="GO" id="GO:0046872">
    <property type="term" value="F:metal ion binding"/>
    <property type="evidence" value="ECO:0007669"/>
    <property type="project" value="UniProtKB-KW"/>
</dbReference>
<dbReference type="Gene3D" id="3.10.180.10">
    <property type="entry name" value="2,3-Dihydroxybiphenyl 1,2-Dioxygenase, domain 1"/>
    <property type="match status" value="2"/>
</dbReference>
<evidence type="ECO:0000313" key="5">
    <source>
        <dbReference type="Proteomes" id="UP000051547"/>
    </source>
</evidence>
<feature type="chain" id="PRO_5006424288" description="VOC domain-containing protein" evidence="2">
    <location>
        <begin position="35"/>
        <end position="366"/>
    </location>
</feature>
<accession>A0A0R2T2L9</accession>
<gene>
    <name evidence="4" type="ORF">ABR72_07515</name>
</gene>
<keyword evidence="1" id="KW-0479">Metal-binding</keyword>
<evidence type="ECO:0000256" key="1">
    <source>
        <dbReference type="ARBA" id="ARBA00022723"/>
    </source>
</evidence>
<dbReference type="InterPro" id="IPR029068">
    <property type="entry name" value="Glyas_Bleomycin-R_OHBP_Dase"/>
</dbReference>
<reference evidence="4 5" key="1">
    <citation type="submission" date="2015-10" db="EMBL/GenBank/DDBJ databases">
        <title>Metagenome-Assembled Genomes uncover a global brackish microbiome.</title>
        <authorList>
            <person name="Hugerth L.W."/>
            <person name="Larsson J."/>
            <person name="Alneberg J."/>
            <person name="Lindh M.V."/>
            <person name="Legrand C."/>
            <person name="Pinhassi J."/>
            <person name="Andersson A.F."/>
        </authorList>
    </citation>
    <scope>NUCLEOTIDE SEQUENCE [LARGE SCALE GENOMIC DNA]</scope>
    <source>
        <strain evidence="4">BACL4 MAG-120920-bin41</strain>
    </source>
</reference>
<dbReference type="Pfam" id="PF00903">
    <property type="entry name" value="Glyoxalase"/>
    <property type="match status" value="1"/>
</dbReference>
<dbReference type="PANTHER" id="PTHR43048">
    <property type="entry name" value="METHYLMALONYL-COA EPIMERASE"/>
    <property type="match status" value="1"/>
</dbReference>
<proteinExistence type="predicted"/>
<dbReference type="SUPFAM" id="SSF54593">
    <property type="entry name" value="Glyoxalase/Bleomycin resistance protein/Dihydroxybiphenyl dioxygenase"/>
    <property type="match status" value="2"/>
</dbReference>
<dbReference type="InterPro" id="IPR037523">
    <property type="entry name" value="VOC_core"/>
</dbReference>
<keyword evidence="2" id="KW-0732">Signal</keyword>
<dbReference type="AlphaFoldDB" id="A0A0R2T2L9"/>
<dbReference type="Proteomes" id="UP000051547">
    <property type="component" value="Unassembled WGS sequence"/>
</dbReference>
<evidence type="ECO:0000256" key="2">
    <source>
        <dbReference type="SAM" id="SignalP"/>
    </source>
</evidence>
<dbReference type="CDD" id="cd06587">
    <property type="entry name" value="VOC"/>
    <property type="match status" value="1"/>
</dbReference>
<dbReference type="InterPro" id="IPR004360">
    <property type="entry name" value="Glyas_Fos-R_dOase_dom"/>
</dbReference>
<dbReference type="EMBL" id="LIBE01000343">
    <property type="protein sequence ID" value="KRO79666.1"/>
    <property type="molecule type" value="Genomic_DNA"/>
</dbReference>
<evidence type="ECO:0000259" key="3">
    <source>
        <dbReference type="PROSITE" id="PS51819"/>
    </source>
</evidence>
<feature type="signal peptide" evidence="2">
    <location>
        <begin position="1"/>
        <end position="34"/>
    </location>
</feature>